<evidence type="ECO:0000313" key="3">
    <source>
        <dbReference type="EMBL" id="CAK9236506.1"/>
    </source>
</evidence>
<protein>
    <recommendedName>
        <fullName evidence="5">Transmembrane protein</fullName>
    </recommendedName>
</protein>
<evidence type="ECO:0000256" key="1">
    <source>
        <dbReference type="SAM" id="MobiDB-lite"/>
    </source>
</evidence>
<keyword evidence="2" id="KW-0812">Transmembrane</keyword>
<dbReference type="EMBL" id="OZ019901">
    <property type="protein sequence ID" value="CAK9236506.1"/>
    <property type="molecule type" value="Genomic_DNA"/>
</dbReference>
<reference evidence="3" key="1">
    <citation type="submission" date="2024-02" db="EMBL/GenBank/DDBJ databases">
        <authorList>
            <consortium name="ELIXIR-Norway"/>
            <consortium name="Elixir Norway"/>
        </authorList>
    </citation>
    <scope>NUCLEOTIDE SEQUENCE</scope>
</reference>
<dbReference type="PANTHER" id="PTHR36794:SF1">
    <property type="entry name" value="TRANSMEMBRANE PROTEIN"/>
    <property type="match status" value="1"/>
</dbReference>
<feature type="transmembrane region" description="Helical" evidence="2">
    <location>
        <begin position="46"/>
        <end position="67"/>
    </location>
</feature>
<feature type="region of interest" description="Disordered" evidence="1">
    <location>
        <begin position="93"/>
        <end position="139"/>
    </location>
</feature>
<sequence>MVREGEGDEEGIVEQRRPSFVQDFKEAGLVNACEKQWHRTVTHMNAYPYVWASYFVVYGGLGIYFAYQWRQLRKAENHVLRLQRELLNKMQQEEDAVNQALRESQQTPSTPSPQLQPNSTPPPRAAANQHETKKAAVKA</sequence>
<proteinExistence type="predicted"/>
<dbReference type="Proteomes" id="UP001497512">
    <property type="component" value="Chromosome 9"/>
</dbReference>
<keyword evidence="2" id="KW-1133">Transmembrane helix</keyword>
<evidence type="ECO:0000256" key="2">
    <source>
        <dbReference type="SAM" id="Phobius"/>
    </source>
</evidence>
<accession>A0ABP0V248</accession>
<feature type="compositionally biased region" description="Low complexity" evidence="1">
    <location>
        <begin position="104"/>
        <end position="118"/>
    </location>
</feature>
<evidence type="ECO:0000313" key="4">
    <source>
        <dbReference type="Proteomes" id="UP001497512"/>
    </source>
</evidence>
<name>A0ABP0V248_9BRYO</name>
<gene>
    <name evidence="3" type="ORF">CSSPTR1EN2_LOCUS22926</name>
</gene>
<keyword evidence="4" id="KW-1185">Reference proteome</keyword>
<organism evidence="3 4">
    <name type="scientific">Sphagnum troendelagicum</name>
    <dbReference type="NCBI Taxonomy" id="128251"/>
    <lineage>
        <taxon>Eukaryota</taxon>
        <taxon>Viridiplantae</taxon>
        <taxon>Streptophyta</taxon>
        <taxon>Embryophyta</taxon>
        <taxon>Bryophyta</taxon>
        <taxon>Sphagnophytina</taxon>
        <taxon>Sphagnopsida</taxon>
        <taxon>Sphagnales</taxon>
        <taxon>Sphagnaceae</taxon>
        <taxon>Sphagnum</taxon>
    </lineage>
</organism>
<feature type="compositionally biased region" description="Basic and acidic residues" evidence="1">
    <location>
        <begin position="130"/>
        <end position="139"/>
    </location>
</feature>
<keyword evidence="2" id="KW-0472">Membrane</keyword>
<dbReference type="PANTHER" id="PTHR36794">
    <property type="entry name" value="TRANSMEMBRANE PROTEIN"/>
    <property type="match status" value="1"/>
</dbReference>
<evidence type="ECO:0008006" key="5">
    <source>
        <dbReference type="Google" id="ProtNLM"/>
    </source>
</evidence>